<keyword evidence="5" id="KW-0378">Hydrolase</keyword>
<evidence type="ECO:0000256" key="7">
    <source>
        <dbReference type="ARBA" id="ARBA00033711"/>
    </source>
</evidence>
<proteinExistence type="inferred from homology"/>
<dbReference type="PANTHER" id="PTHR37311:SF1">
    <property type="entry name" value="2-PHOSPHOSULFOLACTATE PHOSPHATASE-RELATED"/>
    <property type="match status" value="1"/>
</dbReference>
<keyword evidence="9" id="KW-1185">Reference proteome</keyword>
<dbReference type="GO" id="GO:0050545">
    <property type="term" value="F:sulfopyruvate decarboxylase activity"/>
    <property type="evidence" value="ECO:0007669"/>
    <property type="project" value="TreeGrafter"/>
</dbReference>
<organism evidence="8 9">
    <name type="scientific">Antrihabitans stalagmiti</name>
    <dbReference type="NCBI Taxonomy" id="2799499"/>
    <lineage>
        <taxon>Bacteria</taxon>
        <taxon>Bacillati</taxon>
        <taxon>Actinomycetota</taxon>
        <taxon>Actinomycetes</taxon>
        <taxon>Mycobacteriales</taxon>
        <taxon>Nocardiaceae</taxon>
        <taxon>Antrihabitans</taxon>
    </lineage>
</organism>
<evidence type="ECO:0000313" key="9">
    <source>
        <dbReference type="Proteomes" id="UP000655868"/>
    </source>
</evidence>
<dbReference type="SUPFAM" id="SSF142823">
    <property type="entry name" value="ComB-like"/>
    <property type="match status" value="1"/>
</dbReference>
<dbReference type="Pfam" id="PF04029">
    <property type="entry name" value="2-ph_phosp"/>
    <property type="match status" value="1"/>
</dbReference>
<dbReference type="AlphaFoldDB" id="A0A934NQ74"/>
<dbReference type="InterPro" id="IPR005238">
    <property type="entry name" value="ComB-like"/>
</dbReference>
<evidence type="ECO:0000256" key="4">
    <source>
        <dbReference type="ARBA" id="ARBA00021948"/>
    </source>
</evidence>
<gene>
    <name evidence="8" type="ORF">JGU71_10970</name>
</gene>
<accession>A0A934NQ74</accession>
<evidence type="ECO:0000313" key="8">
    <source>
        <dbReference type="EMBL" id="MBJ8339411.1"/>
    </source>
</evidence>
<evidence type="ECO:0000256" key="2">
    <source>
        <dbReference type="ARBA" id="ARBA00009997"/>
    </source>
</evidence>
<evidence type="ECO:0000256" key="6">
    <source>
        <dbReference type="ARBA" id="ARBA00022842"/>
    </source>
</evidence>
<evidence type="ECO:0000256" key="3">
    <source>
        <dbReference type="ARBA" id="ARBA00012953"/>
    </source>
</evidence>
<dbReference type="Gene3D" id="3.90.1560.10">
    <property type="entry name" value="ComB-like"/>
    <property type="match status" value="1"/>
</dbReference>
<dbReference type="PANTHER" id="PTHR37311">
    <property type="entry name" value="2-PHOSPHOSULFOLACTATE PHOSPHATASE-RELATED"/>
    <property type="match status" value="1"/>
</dbReference>
<dbReference type="GO" id="GO:0000287">
    <property type="term" value="F:magnesium ion binding"/>
    <property type="evidence" value="ECO:0007669"/>
    <property type="project" value="InterPro"/>
</dbReference>
<sequence length="252" mass="25888">MRARSRGILLGRFDWGSSGASAIGTDAGVAIVVDVLSFTTTLSVAADRGIEVLPYRWNDDSAAQYAADHQAVLAVGRNEAVGDAVSLSPATVRSAQGLERLVLPSPNGSSIAHSLAATSGVCIGAALRNASAVAEWISDNHRDGTALSVIAAGERWPDGTLRPAVEDLLGAGAILAELVARRPDLALSPEAEIAAAAWHSVSDRLAAVLAQCASGREFLAAGYASDVAVAAEVNESRSVPVLDGHRFVDRGS</sequence>
<dbReference type="EMBL" id="JAEMNV010000003">
    <property type="protein sequence ID" value="MBJ8339411.1"/>
    <property type="molecule type" value="Genomic_DNA"/>
</dbReference>
<evidence type="ECO:0000256" key="5">
    <source>
        <dbReference type="ARBA" id="ARBA00022801"/>
    </source>
</evidence>
<dbReference type="GO" id="GO:0050532">
    <property type="term" value="F:2-phosphosulfolactate phosphatase activity"/>
    <property type="evidence" value="ECO:0007669"/>
    <property type="project" value="UniProtKB-EC"/>
</dbReference>
<name>A0A934NQ74_9NOCA</name>
<comment type="cofactor">
    <cofactor evidence="1">
        <name>Mg(2+)</name>
        <dbReference type="ChEBI" id="CHEBI:18420"/>
    </cofactor>
</comment>
<dbReference type="Proteomes" id="UP000655868">
    <property type="component" value="Unassembled WGS sequence"/>
</dbReference>
<protein>
    <recommendedName>
        <fullName evidence="4">Probable 2-phosphosulfolactate phosphatase</fullName>
        <ecNumber evidence="3">3.1.3.71</ecNumber>
    </recommendedName>
</protein>
<keyword evidence="6" id="KW-0460">Magnesium</keyword>
<comment type="similarity">
    <text evidence="2">Belongs to the ComB family.</text>
</comment>
<reference evidence="8" key="1">
    <citation type="submission" date="2020-12" db="EMBL/GenBank/DDBJ databases">
        <title>Antrihabitans popcorni sp. nov. and Antrihabitans auranticaus sp. nov., isolated from a larva cave.</title>
        <authorList>
            <person name="Lee S.D."/>
            <person name="Kim I.S."/>
        </authorList>
    </citation>
    <scope>NUCLEOTIDE SEQUENCE</scope>
    <source>
        <strain evidence="8">YC3-6</strain>
    </source>
</reference>
<dbReference type="EC" id="3.1.3.71" evidence="3"/>
<comment type="catalytic activity">
    <reaction evidence="7">
        <text>(2R)-O-phospho-3-sulfolactate + H2O = (2R)-3-sulfolactate + phosphate</text>
        <dbReference type="Rhea" id="RHEA:23416"/>
        <dbReference type="ChEBI" id="CHEBI:15377"/>
        <dbReference type="ChEBI" id="CHEBI:15597"/>
        <dbReference type="ChEBI" id="CHEBI:43474"/>
        <dbReference type="ChEBI" id="CHEBI:58738"/>
        <dbReference type="EC" id="3.1.3.71"/>
    </reaction>
</comment>
<dbReference type="InterPro" id="IPR036702">
    <property type="entry name" value="ComB-like_sf"/>
</dbReference>
<evidence type="ECO:0000256" key="1">
    <source>
        <dbReference type="ARBA" id="ARBA00001946"/>
    </source>
</evidence>
<comment type="caution">
    <text evidence="8">The sequence shown here is derived from an EMBL/GenBank/DDBJ whole genome shotgun (WGS) entry which is preliminary data.</text>
</comment>